<accession>A0ABS0IAS2</accession>
<feature type="domain" description="MmeI-like C-terminal" evidence="1">
    <location>
        <begin position="1"/>
        <end position="43"/>
    </location>
</feature>
<protein>
    <recommendedName>
        <fullName evidence="1">MmeI-like C-terminal domain-containing protein</fullName>
    </recommendedName>
</protein>
<dbReference type="InterPro" id="IPR046818">
    <property type="entry name" value="MmeI_C"/>
</dbReference>
<evidence type="ECO:0000313" key="3">
    <source>
        <dbReference type="Proteomes" id="UP000618931"/>
    </source>
</evidence>
<organism evidence="2 3">
    <name type="scientific">Hymenobacter ruricola</name>
    <dbReference type="NCBI Taxonomy" id="2791023"/>
    <lineage>
        <taxon>Bacteria</taxon>
        <taxon>Pseudomonadati</taxon>
        <taxon>Bacteroidota</taxon>
        <taxon>Cytophagia</taxon>
        <taxon>Cytophagales</taxon>
        <taxon>Hymenobacteraceae</taxon>
        <taxon>Hymenobacter</taxon>
    </lineage>
</organism>
<gene>
    <name evidence="2" type="ORF">I2H31_23465</name>
</gene>
<dbReference type="Pfam" id="PF20467">
    <property type="entry name" value="MmeI_C"/>
    <property type="match status" value="1"/>
</dbReference>
<keyword evidence="3" id="KW-1185">Reference proteome</keyword>
<dbReference type="EMBL" id="JADQDM010000023">
    <property type="protein sequence ID" value="MBF9224082.1"/>
    <property type="molecule type" value="Genomic_DNA"/>
</dbReference>
<dbReference type="Proteomes" id="UP000618931">
    <property type="component" value="Unassembled WGS sequence"/>
</dbReference>
<comment type="caution">
    <text evidence="2">The sequence shown here is derived from an EMBL/GenBank/DDBJ whole genome shotgun (WGS) entry which is preliminary data.</text>
</comment>
<evidence type="ECO:0000259" key="1">
    <source>
        <dbReference type="Pfam" id="PF20467"/>
    </source>
</evidence>
<reference evidence="2 3" key="1">
    <citation type="submission" date="2020-11" db="EMBL/GenBank/DDBJ databases">
        <authorList>
            <person name="Kim M.K."/>
        </authorList>
    </citation>
    <scope>NUCLEOTIDE SEQUENCE [LARGE SCALE GENOMIC DNA]</scope>
    <source>
        <strain evidence="2 3">BT662</strain>
    </source>
</reference>
<proteinExistence type="predicted"/>
<name>A0ABS0IAS2_9BACT</name>
<sequence length="56" mass="6485">MPPDLRAAHRTFYTRVECLYRAKKFTLDTERVQHLFERYADLSAPSPRSQSASQAA</sequence>
<dbReference type="RefSeq" id="WP_196295505.1">
    <property type="nucleotide sequence ID" value="NZ_JADQDM010000023.1"/>
</dbReference>
<evidence type="ECO:0000313" key="2">
    <source>
        <dbReference type="EMBL" id="MBF9224082.1"/>
    </source>
</evidence>